<keyword evidence="1" id="KW-0808">Transferase</keyword>
<dbReference type="Gene3D" id="2.40.70.10">
    <property type="entry name" value="Acid Proteases"/>
    <property type="match status" value="1"/>
</dbReference>
<dbReference type="InterPro" id="IPR050951">
    <property type="entry name" value="Retrovirus_Pol_polyprotein"/>
</dbReference>
<name>A0A6L2LZ94_TANCI</name>
<protein>
    <submittedName>
        <fullName evidence="8">DNA-directed DNA polymerase</fullName>
    </submittedName>
</protein>
<dbReference type="PANTHER" id="PTHR37984:SF5">
    <property type="entry name" value="PROTEIN NYNRIN-LIKE"/>
    <property type="match status" value="1"/>
</dbReference>
<evidence type="ECO:0000256" key="3">
    <source>
        <dbReference type="ARBA" id="ARBA00022722"/>
    </source>
</evidence>
<keyword evidence="4" id="KW-0255">Endonuclease</keyword>
<dbReference type="InterPro" id="IPR021109">
    <property type="entry name" value="Peptidase_aspartic_dom_sf"/>
</dbReference>
<evidence type="ECO:0000256" key="1">
    <source>
        <dbReference type="ARBA" id="ARBA00022679"/>
    </source>
</evidence>
<feature type="domain" description="Reverse transcriptase" evidence="6">
    <location>
        <begin position="300"/>
        <end position="390"/>
    </location>
</feature>
<organism evidence="8">
    <name type="scientific">Tanacetum cinerariifolium</name>
    <name type="common">Dalmatian daisy</name>
    <name type="synonym">Chrysanthemum cinerariifolium</name>
    <dbReference type="NCBI Taxonomy" id="118510"/>
    <lineage>
        <taxon>Eukaryota</taxon>
        <taxon>Viridiplantae</taxon>
        <taxon>Streptophyta</taxon>
        <taxon>Embryophyta</taxon>
        <taxon>Tracheophyta</taxon>
        <taxon>Spermatophyta</taxon>
        <taxon>Magnoliopsida</taxon>
        <taxon>eudicotyledons</taxon>
        <taxon>Gunneridae</taxon>
        <taxon>Pentapetalae</taxon>
        <taxon>asterids</taxon>
        <taxon>campanulids</taxon>
        <taxon>Asterales</taxon>
        <taxon>Asteraceae</taxon>
        <taxon>Asteroideae</taxon>
        <taxon>Anthemideae</taxon>
        <taxon>Anthemidinae</taxon>
        <taxon>Tanacetum</taxon>
    </lineage>
</organism>
<keyword evidence="3" id="KW-0540">Nuclease</keyword>
<keyword evidence="8" id="KW-0239">DNA-directed DNA polymerase</keyword>
<dbReference type="InterPro" id="IPR043128">
    <property type="entry name" value="Rev_trsase/Diguanyl_cyclase"/>
</dbReference>
<sequence>MASLADKAILSGAENRPPMLEKDMYDSWRSRMELYMLNRQHARMPNYGKFLKELVSNKHKLKQISSAFLSDESSAMIQSKVPPKLGDPRIFLIPCNFNKAFSCNALADLGVSINLMLYSLYTKLSLETLKSTRMSVRLTNCSFQYHIGIAKNMLVEVGKLPFLWISLFLKWKKKVKFPSFWEDLFFTPLMHIDVIDEILEEYFNALLDEGSGILYSIKGTILKEKLFAEFDEFIAMTADENSKSKSKEPKFKKITFNTDYKIKTSIEEPPTDLKLKPLHDNLECVFLEEPYFLPVIILSHLSKQNKNKRMPFGLCNAPATFQRCMLAIFHDMIEESVEVLMDNFSIFGNYLDNCLNNLDKMLQRCKDANIILTWENCHFMVEEGIVLGHKVFGAGLEVNKAKINAISKLPPPTNLLEKDTPFEFDDKCHNAFKLLKEKLTCASVIVSPNWNLPLELMCDASDFAVGAILGADNRPPMLEKDMYDSWKSRMELYMLNRPHGRMILESVEQGPLIWPSVEVEGVTRLKKYSELSIAEAIQADCDVKATNIILQGLPLEVYTLVSTPESSSNQMVVTNNAAYQADDMDAYDSNCDEINLAKIALMANLSHYGSDNLAEDSLLRFMH</sequence>
<dbReference type="InterPro" id="IPR041577">
    <property type="entry name" value="RT_RNaseH_2"/>
</dbReference>
<evidence type="ECO:0000259" key="7">
    <source>
        <dbReference type="Pfam" id="PF17919"/>
    </source>
</evidence>
<dbReference type="CDD" id="cd01647">
    <property type="entry name" value="RT_LTR"/>
    <property type="match status" value="1"/>
</dbReference>
<comment type="caution">
    <text evidence="8">The sequence shown here is derived from an EMBL/GenBank/DDBJ whole genome shotgun (WGS) entry which is preliminary data.</text>
</comment>
<accession>A0A6L2LZ94</accession>
<dbReference type="InterPro" id="IPR000477">
    <property type="entry name" value="RT_dom"/>
</dbReference>
<dbReference type="SUPFAM" id="SSF56672">
    <property type="entry name" value="DNA/RNA polymerases"/>
    <property type="match status" value="1"/>
</dbReference>
<keyword evidence="2" id="KW-0548">Nucleotidyltransferase</keyword>
<dbReference type="EMBL" id="BKCJ010005418">
    <property type="protein sequence ID" value="GEU66630.1"/>
    <property type="molecule type" value="Genomic_DNA"/>
</dbReference>
<keyword evidence="5" id="KW-0511">Multifunctional enzyme</keyword>
<feature type="domain" description="Reverse transcriptase/retrotransposon-derived protein RNase H-like" evidence="7">
    <location>
        <begin position="424"/>
        <end position="469"/>
    </location>
</feature>
<dbReference type="AlphaFoldDB" id="A0A6L2LZ94"/>
<proteinExistence type="predicted"/>
<keyword evidence="4" id="KW-0378">Hydrolase</keyword>
<evidence type="ECO:0000256" key="5">
    <source>
        <dbReference type="ARBA" id="ARBA00023268"/>
    </source>
</evidence>
<dbReference type="Pfam" id="PF17919">
    <property type="entry name" value="RT_RNaseH_2"/>
    <property type="match status" value="1"/>
</dbReference>
<evidence type="ECO:0000256" key="4">
    <source>
        <dbReference type="ARBA" id="ARBA00022759"/>
    </source>
</evidence>
<dbReference type="PANTHER" id="PTHR37984">
    <property type="entry name" value="PROTEIN CBG26694"/>
    <property type="match status" value="1"/>
</dbReference>
<evidence type="ECO:0000256" key="2">
    <source>
        <dbReference type="ARBA" id="ARBA00022695"/>
    </source>
</evidence>
<dbReference type="GO" id="GO:0004519">
    <property type="term" value="F:endonuclease activity"/>
    <property type="evidence" value="ECO:0007669"/>
    <property type="project" value="UniProtKB-KW"/>
</dbReference>
<dbReference type="InterPro" id="IPR043502">
    <property type="entry name" value="DNA/RNA_pol_sf"/>
</dbReference>
<reference evidence="8" key="1">
    <citation type="journal article" date="2019" name="Sci. Rep.">
        <title>Draft genome of Tanacetum cinerariifolium, the natural source of mosquito coil.</title>
        <authorList>
            <person name="Yamashiro T."/>
            <person name="Shiraishi A."/>
            <person name="Satake H."/>
            <person name="Nakayama K."/>
        </authorList>
    </citation>
    <scope>NUCLEOTIDE SEQUENCE</scope>
</reference>
<evidence type="ECO:0000313" key="8">
    <source>
        <dbReference type="EMBL" id="GEU66630.1"/>
    </source>
</evidence>
<gene>
    <name evidence="8" type="ORF">Tci_038608</name>
</gene>
<dbReference type="GO" id="GO:0003887">
    <property type="term" value="F:DNA-directed DNA polymerase activity"/>
    <property type="evidence" value="ECO:0007669"/>
    <property type="project" value="UniProtKB-KW"/>
</dbReference>
<dbReference type="Pfam" id="PF00078">
    <property type="entry name" value="RVT_1"/>
    <property type="match status" value="1"/>
</dbReference>
<dbReference type="Gene3D" id="3.30.70.270">
    <property type="match status" value="1"/>
</dbReference>
<evidence type="ECO:0000259" key="6">
    <source>
        <dbReference type="Pfam" id="PF00078"/>
    </source>
</evidence>